<name>A0A843B7E7_9BURK</name>
<protein>
    <recommendedName>
        <fullName evidence="12">Isoleucine--tRNA ligase</fullName>
        <ecNumber evidence="12">6.1.1.5</ecNumber>
    </recommendedName>
    <alternativeName>
        <fullName evidence="12">Isoleucyl-tRNA synthetase</fullName>
        <shortName evidence="12">IleRS</shortName>
    </alternativeName>
</protein>
<evidence type="ECO:0000256" key="13">
    <source>
        <dbReference type="SAM" id="MobiDB-lite"/>
    </source>
</evidence>
<organism evidence="17 18">
    <name type="scientific">Comamonas suwonensis</name>
    <dbReference type="NCBI Taxonomy" id="2606214"/>
    <lineage>
        <taxon>Bacteria</taxon>
        <taxon>Pseudomonadati</taxon>
        <taxon>Pseudomonadota</taxon>
        <taxon>Betaproteobacteria</taxon>
        <taxon>Burkholderiales</taxon>
        <taxon>Comamonadaceae</taxon>
        <taxon>Comamonas</taxon>
    </lineage>
</organism>
<evidence type="ECO:0000256" key="12">
    <source>
        <dbReference type="HAMAP-Rule" id="MF_02002"/>
    </source>
</evidence>
<feature type="domain" description="Methionyl/Valyl/Leucyl/Isoleucyl-tRNA synthetase anticodon-binding" evidence="16">
    <location>
        <begin position="717"/>
        <end position="867"/>
    </location>
</feature>
<evidence type="ECO:0000256" key="10">
    <source>
        <dbReference type="ARBA" id="ARBA00025217"/>
    </source>
</evidence>
<dbReference type="HAMAP" id="MF_02002">
    <property type="entry name" value="Ile_tRNA_synth_type1"/>
    <property type="match status" value="1"/>
</dbReference>
<dbReference type="Pfam" id="PF08264">
    <property type="entry name" value="Anticodon_1"/>
    <property type="match status" value="1"/>
</dbReference>
<evidence type="ECO:0000259" key="16">
    <source>
        <dbReference type="Pfam" id="PF08264"/>
    </source>
</evidence>
<dbReference type="EC" id="6.1.1.5" evidence="12"/>
<evidence type="ECO:0000256" key="1">
    <source>
        <dbReference type="ARBA" id="ARBA00006887"/>
    </source>
</evidence>
<dbReference type="InterPro" id="IPR014729">
    <property type="entry name" value="Rossmann-like_a/b/a_fold"/>
</dbReference>
<comment type="function">
    <text evidence="10 12">Catalyzes the attachment of isoleucine to tRNA(Ile). As IleRS can inadvertently accommodate and process structurally similar amino acids such as valine, to avoid such errors it has two additional distinct tRNA(Ile)-dependent editing activities. One activity is designated as 'pretransfer' editing and involves the hydrolysis of activated Val-AMP. The other activity is designated 'posttransfer' editing and involves deacylation of mischarged Val-tRNA(Ile).</text>
</comment>
<comment type="cofactor">
    <cofactor evidence="12">
        <name>Zn(2+)</name>
        <dbReference type="ChEBI" id="CHEBI:29105"/>
    </cofactor>
    <text evidence="12">Binds 1 zinc ion per subunit.</text>
</comment>
<comment type="domain">
    <text evidence="12">IleRS has two distinct active sites: one for aminoacylation and one for editing. The misactivated valine is translocated from the active site to the editing site, which sterically excludes the correctly activated isoleucine. The single editing site contains two valyl binding pockets, one specific for each substrate (Val-AMP or Val-tRNA(Ile)).</text>
</comment>
<dbReference type="InterPro" id="IPR009008">
    <property type="entry name" value="Val/Leu/Ile-tRNA-synth_edit"/>
</dbReference>
<keyword evidence="7 12" id="KW-0067">ATP-binding</keyword>
<feature type="domain" description="Aminoacyl-tRNA synthetase class Ia" evidence="14">
    <location>
        <begin position="38"/>
        <end position="672"/>
    </location>
</feature>
<feature type="binding site" evidence="12">
    <location>
        <position position="593"/>
    </location>
    <ligand>
        <name>L-isoleucyl-5'-AMP</name>
        <dbReference type="ChEBI" id="CHEBI:178002"/>
    </ligand>
</feature>
<dbReference type="CDD" id="cd07960">
    <property type="entry name" value="Anticodon_Ia_Ile_BEm"/>
    <property type="match status" value="1"/>
</dbReference>
<dbReference type="InterPro" id="IPR013155">
    <property type="entry name" value="M/V/L/I-tRNA-synth_anticd-bd"/>
</dbReference>
<dbReference type="Pfam" id="PF06827">
    <property type="entry name" value="zf-FPG_IleRS"/>
    <property type="match status" value="1"/>
</dbReference>
<feature type="short sequence motif" description="'KMSKS' region" evidence="12">
    <location>
        <begin position="634"/>
        <end position="638"/>
    </location>
</feature>
<feature type="binding site" evidence="12">
    <location>
        <position position="914"/>
    </location>
    <ligand>
        <name>Zn(2+)</name>
        <dbReference type="ChEBI" id="CHEBI:29105"/>
    </ligand>
</feature>
<dbReference type="GO" id="GO:0005524">
    <property type="term" value="F:ATP binding"/>
    <property type="evidence" value="ECO:0007669"/>
    <property type="project" value="UniProtKB-UniRule"/>
</dbReference>
<evidence type="ECO:0000313" key="18">
    <source>
        <dbReference type="Proteomes" id="UP000530032"/>
    </source>
</evidence>
<dbReference type="Gene3D" id="3.90.740.10">
    <property type="entry name" value="Valyl/Leucyl/Isoleucyl-tRNA synthetase, editing domain"/>
    <property type="match status" value="1"/>
</dbReference>
<keyword evidence="4 12" id="KW-0479">Metal-binding</keyword>
<dbReference type="InterPro" id="IPR033708">
    <property type="entry name" value="Anticodon_Ile_BEm"/>
</dbReference>
<dbReference type="CDD" id="cd00818">
    <property type="entry name" value="IleRS_core"/>
    <property type="match status" value="1"/>
</dbReference>
<comment type="catalytic activity">
    <reaction evidence="11 12">
        <text>tRNA(Ile) + L-isoleucine + ATP = L-isoleucyl-tRNA(Ile) + AMP + diphosphate</text>
        <dbReference type="Rhea" id="RHEA:11060"/>
        <dbReference type="Rhea" id="RHEA-COMP:9666"/>
        <dbReference type="Rhea" id="RHEA-COMP:9695"/>
        <dbReference type="ChEBI" id="CHEBI:30616"/>
        <dbReference type="ChEBI" id="CHEBI:33019"/>
        <dbReference type="ChEBI" id="CHEBI:58045"/>
        <dbReference type="ChEBI" id="CHEBI:78442"/>
        <dbReference type="ChEBI" id="CHEBI:78528"/>
        <dbReference type="ChEBI" id="CHEBI:456215"/>
        <dbReference type="EC" id="6.1.1.5"/>
    </reaction>
</comment>
<evidence type="ECO:0000259" key="15">
    <source>
        <dbReference type="Pfam" id="PF06827"/>
    </source>
</evidence>
<proteinExistence type="inferred from homology"/>
<dbReference type="FunFam" id="3.40.50.620:FF:000042">
    <property type="entry name" value="Isoleucine--tRNA ligase"/>
    <property type="match status" value="1"/>
</dbReference>
<dbReference type="Gene3D" id="1.10.730.20">
    <property type="match status" value="1"/>
</dbReference>
<dbReference type="RefSeq" id="WP_198462108.1">
    <property type="nucleotide sequence ID" value="NZ_JABBCQ020000023.1"/>
</dbReference>
<dbReference type="PANTHER" id="PTHR42765">
    <property type="entry name" value="SOLEUCYL-TRNA SYNTHETASE"/>
    <property type="match status" value="1"/>
</dbReference>
<evidence type="ECO:0000256" key="7">
    <source>
        <dbReference type="ARBA" id="ARBA00022840"/>
    </source>
</evidence>
<evidence type="ECO:0000256" key="6">
    <source>
        <dbReference type="ARBA" id="ARBA00022833"/>
    </source>
</evidence>
<feature type="binding site" evidence="12">
    <location>
        <position position="917"/>
    </location>
    <ligand>
        <name>Zn(2+)</name>
        <dbReference type="ChEBI" id="CHEBI:29105"/>
    </ligand>
</feature>
<comment type="subcellular location">
    <subcellularLocation>
        <location evidence="12">Cytoplasm</location>
    </subcellularLocation>
</comment>
<feature type="binding site" evidence="12">
    <location>
        <position position="937"/>
    </location>
    <ligand>
        <name>Zn(2+)</name>
        <dbReference type="ChEBI" id="CHEBI:29105"/>
    </ligand>
</feature>
<evidence type="ECO:0000256" key="5">
    <source>
        <dbReference type="ARBA" id="ARBA00022741"/>
    </source>
</evidence>
<feature type="domain" description="Zinc finger FPG/IleRS-type" evidence="15">
    <location>
        <begin position="913"/>
        <end position="939"/>
    </location>
</feature>
<dbReference type="SUPFAM" id="SSF52374">
    <property type="entry name" value="Nucleotidylyl transferase"/>
    <property type="match status" value="1"/>
</dbReference>
<evidence type="ECO:0000259" key="14">
    <source>
        <dbReference type="Pfam" id="PF00133"/>
    </source>
</evidence>
<dbReference type="EMBL" id="JABBCQ020000023">
    <property type="protein sequence ID" value="MBI1626741.1"/>
    <property type="molecule type" value="Genomic_DNA"/>
</dbReference>
<dbReference type="GO" id="GO:0008270">
    <property type="term" value="F:zinc ion binding"/>
    <property type="evidence" value="ECO:0007669"/>
    <property type="project" value="UniProtKB-UniRule"/>
</dbReference>
<dbReference type="Gene3D" id="3.40.50.620">
    <property type="entry name" value="HUPs"/>
    <property type="match status" value="2"/>
</dbReference>
<evidence type="ECO:0000256" key="11">
    <source>
        <dbReference type="ARBA" id="ARBA00048359"/>
    </source>
</evidence>
<comment type="caution">
    <text evidence="17">The sequence shown here is derived from an EMBL/GenBank/DDBJ whole genome shotgun (WGS) entry which is preliminary data.</text>
</comment>
<dbReference type="AlphaFoldDB" id="A0A843B7E7"/>
<feature type="binding site" evidence="12">
    <location>
        <position position="637"/>
    </location>
    <ligand>
        <name>ATP</name>
        <dbReference type="ChEBI" id="CHEBI:30616"/>
    </ligand>
</feature>
<dbReference type="InterPro" id="IPR010663">
    <property type="entry name" value="Znf_FPG/IleRS"/>
</dbReference>
<accession>A0A843B7E7</accession>
<keyword evidence="5 12" id="KW-0547">Nucleotide-binding</keyword>
<dbReference type="GO" id="GO:0005829">
    <property type="term" value="C:cytosol"/>
    <property type="evidence" value="ECO:0007669"/>
    <property type="project" value="TreeGrafter"/>
</dbReference>
<keyword evidence="2 12" id="KW-0963">Cytoplasm</keyword>
<dbReference type="InterPro" id="IPR002301">
    <property type="entry name" value="Ile-tRNA-ligase"/>
</dbReference>
<sequence>MSDSKSNKPEASVYRSTLNMPDTPFPMRGDLPKREPAWAKEWDEQGTYQKLRVARKGTPMFILHDGPPYANGKIHIGHAVNKILKDMIVKSRQLEGFDARYVPGWDCHGLPIENAIEKLHGRNLPRDEMQAKSRAFATEQIEQQMVDFKRLGVLGDWNNPYKTMNYANEALELRALKKVMERGFVYRGLKPVYWCFDCASSLAEFEIEYQDKQSQTLDVMFPAAEPAKLAAAFGLPQLNKQAFIVIWTTTAWTIPANQALNVNPDLEYSLVDTERGLLIVASALVEKCLARWKLEGTVVATAQGKALDHMPFKHPLAHVDKGFDRISPVYLADYATADDGTGIVHSAPAYGVDDFNSCISNGMDYKDILNPVQGNGVYAADLPMFGGQYIWKAVPVILDALKVANRLMDTTSLEHSYPHCWRHKTPVIYRAAAQWFIRMDEGEGVFTDPAQKPEKTLRQIALEAIEQTSFYPENGQDRLRAMIAGRPDWCISRQRSWGVPIPFFLHVDTGALHPRTMEIIDQAADMIEQGGIEAWSRVTTEEILGAEEAKQYTKSTDILEVWFDSGSTFWHVMRGTHNDMHHDQGPEADLYLEGHDQHRGWFHSSLLLASAIFGRAPYKGLLTHGFTVDGQGKKMSKSVGNTVAPQDVSNKMGAEIIRLWVAATDYSGDLGIDDKILARVVDGYRRIRNTLRFLLANVSDFDVTTDAVAYGDMLEIDQYALARAAQLQKEIIGHYQVYEFHPVVAKIQLFCSEDLGGFYLDVLKDRLYTSAPKSLARRSAQTALHQITHALLRWMAPFLSFTAEEAWKIFGTGETIFLEKFTDLPEGDEALLAKWTRLCEIRNVVNKDIENVRADGKLGSSLQAEITLSAQPEDLALLQSLADDLKFVFITSAANAVAGDALQTTVKVSENAKCERCWHYREDVGVNPEHPTLCGRCDSNLHGDGEVRTKA</sequence>
<comment type="subunit">
    <text evidence="12">Monomer.</text>
</comment>
<dbReference type="InterPro" id="IPR001412">
    <property type="entry name" value="aa-tRNA-synth_I_CS"/>
</dbReference>
<feature type="short sequence motif" description="'HIGH' region" evidence="12">
    <location>
        <begin position="68"/>
        <end position="78"/>
    </location>
</feature>
<dbReference type="Proteomes" id="UP000530032">
    <property type="component" value="Unassembled WGS sequence"/>
</dbReference>
<evidence type="ECO:0000256" key="2">
    <source>
        <dbReference type="ARBA" id="ARBA00022490"/>
    </source>
</evidence>
<dbReference type="SUPFAM" id="SSF47323">
    <property type="entry name" value="Anticodon-binding domain of a subclass of class I aminoacyl-tRNA synthetases"/>
    <property type="match status" value="1"/>
</dbReference>
<evidence type="ECO:0000256" key="8">
    <source>
        <dbReference type="ARBA" id="ARBA00022917"/>
    </source>
</evidence>
<evidence type="ECO:0000313" key="17">
    <source>
        <dbReference type="EMBL" id="MBI1626741.1"/>
    </source>
</evidence>
<dbReference type="Pfam" id="PF00133">
    <property type="entry name" value="tRNA-synt_1"/>
    <property type="match status" value="1"/>
</dbReference>
<evidence type="ECO:0000256" key="4">
    <source>
        <dbReference type="ARBA" id="ARBA00022723"/>
    </source>
</evidence>
<dbReference type="GO" id="GO:0006428">
    <property type="term" value="P:isoleucyl-tRNA aminoacylation"/>
    <property type="evidence" value="ECO:0007669"/>
    <property type="project" value="UniProtKB-UniRule"/>
</dbReference>
<dbReference type="PANTHER" id="PTHR42765:SF1">
    <property type="entry name" value="ISOLEUCINE--TRNA LIGASE, MITOCHONDRIAL"/>
    <property type="match status" value="1"/>
</dbReference>
<dbReference type="NCBIfam" id="TIGR00392">
    <property type="entry name" value="ileS"/>
    <property type="match status" value="1"/>
</dbReference>
<dbReference type="InterPro" id="IPR009080">
    <property type="entry name" value="tRNAsynth_Ia_anticodon-bd"/>
</dbReference>
<dbReference type="InterPro" id="IPR023585">
    <property type="entry name" value="Ile-tRNA-ligase_type1"/>
</dbReference>
<keyword evidence="9 12" id="KW-0030">Aminoacyl-tRNA synthetase</keyword>
<feature type="region of interest" description="Disordered" evidence="13">
    <location>
        <begin position="1"/>
        <end position="29"/>
    </location>
</feature>
<dbReference type="PROSITE" id="PS00178">
    <property type="entry name" value="AA_TRNA_LIGASE_I"/>
    <property type="match status" value="1"/>
</dbReference>
<reference evidence="17" key="1">
    <citation type="submission" date="2020-12" db="EMBL/GenBank/DDBJ databases">
        <title>Comamonas sp. nov., isolated from stream water.</title>
        <authorList>
            <person name="Park K.-H."/>
        </authorList>
    </citation>
    <scope>NUCLEOTIDE SEQUENCE</scope>
    <source>
        <strain evidence="17">EJ-4</strain>
    </source>
</reference>
<dbReference type="GO" id="GO:0002161">
    <property type="term" value="F:aminoacyl-tRNA deacylase activity"/>
    <property type="evidence" value="ECO:0007669"/>
    <property type="project" value="InterPro"/>
</dbReference>
<dbReference type="GO" id="GO:0000049">
    <property type="term" value="F:tRNA binding"/>
    <property type="evidence" value="ECO:0007669"/>
    <property type="project" value="InterPro"/>
</dbReference>
<evidence type="ECO:0000256" key="9">
    <source>
        <dbReference type="ARBA" id="ARBA00023146"/>
    </source>
</evidence>
<dbReference type="InterPro" id="IPR002300">
    <property type="entry name" value="aa-tRNA-synth_Ia"/>
</dbReference>
<dbReference type="SUPFAM" id="SSF50677">
    <property type="entry name" value="ValRS/IleRS/LeuRS editing domain"/>
    <property type="match status" value="1"/>
</dbReference>
<dbReference type="InterPro" id="IPR050081">
    <property type="entry name" value="Ile-tRNA_ligase"/>
</dbReference>
<comment type="similarity">
    <text evidence="1 12">Belongs to the class-I aminoacyl-tRNA synthetase family. IleS type 1 subfamily.</text>
</comment>
<dbReference type="PRINTS" id="PR00984">
    <property type="entry name" value="TRNASYNTHILE"/>
</dbReference>
<feature type="binding site" evidence="12">
    <location>
        <position position="934"/>
    </location>
    <ligand>
        <name>Zn(2+)</name>
        <dbReference type="ChEBI" id="CHEBI:29105"/>
    </ligand>
</feature>
<dbReference type="GO" id="GO:0004822">
    <property type="term" value="F:isoleucine-tRNA ligase activity"/>
    <property type="evidence" value="ECO:0007669"/>
    <property type="project" value="UniProtKB-UniRule"/>
</dbReference>
<keyword evidence="6 12" id="KW-0862">Zinc</keyword>
<keyword evidence="8 12" id="KW-0648">Protein biosynthesis</keyword>
<keyword evidence="3 12" id="KW-0436">Ligase</keyword>
<evidence type="ECO:0000256" key="3">
    <source>
        <dbReference type="ARBA" id="ARBA00022598"/>
    </source>
</evidence>
<keyword evidence="18" id="KW-1185">Reference proteome</keyword>
<gene>
    <name evidence="12 17" type="primary">ileS</name>
    <name evidence="17" type="ORF">HF327_019885</name>
</gene>